<name>A0A5S9IIJ4_UABAM</name>
<dbReference type="InterPro" id="IPR001940">
    <property type="entry name" value="Peptidase_S1C"/>
</dbReference>
<organism evidence="5 6">
    <name type="scientific">Uabimicrobium amorphum</name>
    <dbReference type="NCBI Taxonomy" id="2596890"/>
    <lineage>
        <taxon>Bacteria</taxon>
        <taxon>Pseudomonadati</taxon>
        <taxon>Planctomycetota</taxon>
        <taxon>Candidatus Uabimicrobiia</taxon>
        <taxon>Candidatus Uabimicrobiales</taxon>
        <taxon>Candidatus Uabimicrobiaceae</taxon>
        <taxon>Candidatus Uabimicrobium</taxon>
    </lineage>
</organism>
<dbReference type="Gene3D" id="2.30.42.10">
    <property type="match status" value="1"/>
</dbReference>
<dbReference type="InterPro" id="IPR051201">
    <property type="entry name" value="Chloro_Bact_Ser_Proteases"/>
</dbReference>
<dbReference type="RefSeq" id="WP_151966289.1">
    <property type="nucleotide sequence ID" value="NZ_AP019860.1"/>
</dbReference>
<dbReference type="Pfam" id="PF13180">
    <property type="entry name" value="PDZ_2"/>
    <property type="match status" value="1"/>
</dbReference>
<dbReference type="KEGG" id="uam:UABAM_00374"/>
<gene>
    <name evidence="5" type="ORF">UABAM_00374</name>
</gene>
<evidence type="ECO:0000256" key="1">
    <source>
        <dbReference type="ARBA" id="ARBA00010541"/>
    </source>
</evidence>
<dbReference type="InterPro" id="IPR036034">
    <property type="entry name" value="PDZ_sf"/>
</dbReference>
<evidence type="ECO:0000256" key="3">
    <source>
        <dbReference type="ARBA" id="ARBA00022801"/>
    </source>
</evidence>
<feature type="domain" description="PDZ" evidence="4">
    <location>
        <begin position="246"/>
        <end position="313"/>
    </location>
</feature>
<sequence length="355" mass="40206">MRIVFIILFIPVVFGQNQEEFFALQKAFSKAAKKIAPYLVRIEVKRTKDIPLPPPSFFLQDFESLPSIHRRHWKKFLQETIEVSKRPKGKVSGIMISARGEIVTSYYNIAGKTKSIRVFVDGAEYPAKLIAYSKLDDIALLRINKRLPQIIMRKHDPQLGDWAVVIAKSKSSKYHTINSGIVSGTKRYRGYSSQLDAKVDHANSGGAVVDIYGNFVGVVNRVSHYAKSGQSSGVGFFTTTKRLLHILPTLRQRKNIPIPTRPFLGIRVSRMQISKKSGTFSVVVDSVFPDTPAYKAGLRSGDIIVAVDNKRMRKRSDFSSWVEEAGVKRPVMFRVIRGNTVRNFQVEMKKRPLFF</sequence>
<dbReference type="GO" id="GO:0006508">
    <property type="term" value="P:proteolysis"/>
    <property type="evidence" value="ECO:0007669"/>
    <property type="project" value="UniProtKB-KW"/>
</dbReference>
<dbReference type="InterPro" id="IPR009003">
    <property type="entry name" value="Peptidase_S1_PA"/>
</dbReference>
<dbReference type="AlphaFoldDB" id="A0A5S9IIJ4"/>
<dbReference type="Pfam" id="PF13365">
    <property type="entry name" value="Trypsin_2"/>
    <property type="match status" value="1"/>
</dbReference>
<reference evidence="5 6" key="1">
    <citation type="submission" date="2019-08" db="EMBL/GenBank/DDBJ databases">
        <title>Complete genome sequence of Candidatus Uab amorphum.</title>
        <authorList>
            <person name="Shiratori T."/>
            <person name="Suzuki S."/>
            <person name="Kakizawa Y."/>
            <person name="Ishida K."/>
        </authorList>
    </citation>
    <scope>NUCLEOTIDE SEQUENCE [LARGE SCALE GENOMIC DNA]</scope>
    <source>
        <strain evidence="5 6">SRT547</strain>
    </source>
</reference>
<dbReference type="PANTHER" id="PTHR43343">
    <property type="entry name" value="PEPTIDASE S12"/>
    <property type="match status" value="1"/>
</dbReference>
<keyword evidence="3" id="KW-0378">Hydrolase</keyword>
<dbReference type="EMBL" id="AP019860">
    <property type="protein sequence ID" value="BBM82031.1"/>
    <property type="molecule type" value="Genomic_DNA"/>
</dbReference>
<dbReference type="OrthoDB" id="248175at2"/>
<evidence type="ECO:0000313" key="6">
    <source>
        <dbReference type="Proteomes" id="UP000326354"/>
    </source>
</evidence>
<evidence type="ECO:0000313" key="5">
    <source>
        <dbReference type="EMBL" id="BBM82031.1"/>
    </source>
</evidence>
<dbReference type="InterPro" id="IPR043504">
    <property type="entry name" value="Peptidase_S1_PA_chymotrypsin"/>
</dbReference>
<keyword evidence="6" id="KW-1185">Reference proteome</keyword>
<evidence type="ECO:0000256" key="2">
    <source>
        <dbReference type="ARBA" id="ARBA00022670"/>
    </source>
</evidence>
<dbReference type="SUPFAM" id="SSF50156">
    <property type="entry name" value="PDZ domain-like"/>
    <property type="match status" value="1"/>
</dbReference>
<proteinExistence type="inferred from homology"/>
<dbReference type="Proteomes" id="UP000326354">
    <property type="component" value="Chromosome"/>
</dbReference>
<dbReference type="PRINTS" id="PR00834">
    <property type="entry name" value="PROTEASES2C"/>
</dbReference>
<dbReference type="PROSITE" id="PS50106">
    <property type="entry name" value="PDZ"/>
    <property type="match status" value="1"/>
</dbReference>
<dbReference type="SUPFAM" id="SSF50494">
    <property type="entry name" value="Trypsin-like serine proteases"/>
    <property type="match status" value="1"/>
</dbReference>
<dbReference type="Gene3D" id="2.40.10.10">
    <property type="entry name" value="Trypsin-like serine proteases"/>
    <property type="match status" value="2"/>
</dbReference>
<accession>A0A5S9IIJ4</accession>
<dbReference type="GO" id="GO:0004252">
    <property type="term" value="F:serine-type endopeptidase activity"/>
    <property type="evidence" value="ECO:0007669"/>
    <property type="project" value="InterPro"/>
</dbReference>
<comment type="similarity">
    <text evidence="1">Belongs to the peptidase S1C family.</text>
</comment>
<dbReference type="PANTHER" id="PTHR43343:SF3">
    <property type="entry name" value="PROTEASE DO-LIKE 8, CHLOROPLASTIC"/>
    <property type="match status" value="1"/>
</dbReference>
<keyword evidence="2" id="KW-0645">Protease</keyword>
<dbReference type="InterPro" id="IPR001478">
    <property type="entry name" value="PDZ"/>
</dbReference>
<evidence type="ECO:0000259" key="4">
    <source>
        <dbReference type="PROSITE" id="PS50106"/>
    </source>
</evidence>
<dbReference type="SMART" id="SM00228">
    <property type="entry name" value="PDZ"/>
    <property type="match status" value="1"/>
</dbReference>
<protein>
    <submittedName>
        <fullName evidence="5">2-alkenal reductase</fullName>
    </submittedName>
</protein>